<reference evidence="2" key="2">
    <citation type="submission" date="2023-07" db="EMBL/GenBank/DDBJ databases">
        <title>Marinomonas vulgaris A79, complete genome.</title>
        <authorList>
            <person name="Ying J.-J."/>
        </authorList>
    </citation>
    <scope>NUCLEOTIDE SEQUENCE [LARGE SCALE GENOMIC DNA]</scope>
    <source>
        <strain evidence="2">A79</strain>
    </source>
</reference>
<proteinExistence type="predicted"/>
<organism evidence="1 2">
    <name type="scientific">Marinomonas vulgaris</name>
    <dbReference type="NCBI Taxonomy" id="2823372"/>
    <lineage>
        <taxon>Bacteria</taxon>
        <taxon>Pseudomonadati</taxon>
        <taxon>Pseudomonadota</taxon>
        <taxon>Gammaproteobacteria</taxon>
        <taxon>Oceanospirillales</taxon>
        <taxon>Oceanospirillaceae</taxon>
        <taxon>Marinomonas</taxon>
    </lineage>
</organism>
<evidence type="ECO:0000313" key="2">
    <source>
        <dbReference type="Proteomes" id="UP000679722"/>
    </source>
</evidence>
<dbReference type="EMBL" id="JAGSSV010000025">
    <property type="protein sequence ID" value="MBR7889975.1"/>
    <property type="molecule type" value="Genomic_DNA"/>
</dbReference>
<evidence type="ECO:0000313" key="1">
    <source>
        <dbReference type="EMBL" id="MBR7889975.1"/>
    </source>
</evidence>
<dbReference type="RefSeq" id="WP_211537398.1">
    <property type="nucleotide sequence ID" value="NZ_JAGSSV010000025.1"/>
</dbReference>
<reference evidence="1 2" key="1">
    <citation type="submission" date="2021-04" db="EMBL/GenBank/DDBJ databases">
        <authorList>
            <person name="Sun C."/>
        </authorList>
    </citation>
    <scope>NUCLEOTIDE SEQUENCE [LARGE SCALE GENOMIC DNA]</scope>
    <source>
        <strain evidence="1 2">A79</strain>
    </source>
</reference>
<comment type="caution">
    <text evidence="1">The sequence shown here is derived from an EMBL/GenBank/DDBJ whole genome shotgun (WGS) entry which is preliminary data.</text>
</comment>
<accession>A0ABS5HE91</accession>
<dbReference type="NCBIfam" id="NF033487">
    <property type="entry name" value="Lacal_2735_fam"/>
    <property type="match status" value="1"/>
</dbReference>
<keyword evidence="2" id="KW-1185">Reference proteome</keyword>
<sequence>MFSFLKSDPTKKLNKEYGELLEKAMQAQRGGDIRLYSELTEQAEAVKAKLDAMKDK</sequence>
<dbReference type="Pfam" id="PF20027">
    <property type="entry name" value="DUF6435"/>
    <property type="match status" value="1"/>
</dbReference>
<name>A0ABS5HE91_9GAMM</name>
<gene>
    <name evidence="1" type="ORF">J9B83_13735</name>
</gene>
<dbReference type="InterPro" id="IPR045493">
    <property type="entry name" value="DUF6435"/>
</dbReference>
<protein>
    <submittedName>
        <fullName evidence="1">Lacal_2735 family protein</fullName>
    </submittedName>
</protein>
<dbReference type="Proteomes" id="UP000679722">
    <property type="component" value="Unassembled WGS sequence"/>
</dbReference>